<dbReference type="AlphaFoldDB" id="A0A6G8ALC4"/>
<organism evidence="2 3">
    <name type="scientific">Vagococcus coleopterorum</name>
    <dbReference type="NCBI Taxonomy" id="2714946"/>
    <lineage>
        <taxon>Bacteria</taxon>
        <taxon>Bacillati</taxon>
        <taxon>Bacillota</taxon>
        <taxon>Bacilli</taxon>
        <taxon>Lactobacillales</taxon>
        <taxon>Enterococcaceae</taxon>
        <taxon>Vagococcus</taxon>
    </lineage>
</organism>
<dbReference type="EMBL" id="CP049886">
    <property type="protein sequence ID" value="QIL45871.1"/>
    <property type="molecule type" value="Genomic_DNA"/>
</dbReference>
<keyword evidence="1" id="KW-0472">Membrane</keyword>
<protein>
    <submittedName>
        <fullName evidence="2">Nicotinamide mononucleotide transporter</fullName>
    </submittedName>
</protein>
<gene>
    <name evidence="2" type="ORF">G7081_01570</name>
</gene>
<proteinExistence type="predicted"/>
<evidence type="ECO:0000313" key="2">
    <source>
        <dbReference type="EMBL" id="QIL45871.1"/>
    </source>
</evidence>
<feature type="transmembrane region" description="Helical" evidence="1">
    <location>
        <begin position="53"/>
        <end position="74"/>
    </location>
</feature>
<dbReference type="KEGG" id="vah:G7081_01570"/>
<dbReference type="Proteomes" id="UP000500890">
    <property type="component" value="Chromosome"/>
</dbReference>
<feature type="transmembrane region" description="Helical" evidence="1">
    <location>
        <begin position="5"/>
        <end position="23"/>
    </location>
</feature>
<keyword evidence="1" id="KW-1133">Transmembrane helix</keyword>
<evidence type="ECO:0000256" key="1">
    <source>
        <dbReference type="SAM" id="Phobius"/>
    </source>
</evidence>
<reference evidence="2 3" key="1">
    <citation type="submission" date="2020-03" db="EMBL/GenBank/DDBJ databases">
        <title>Vagococcus sp. nov., isolated from beetles.</title>
        <authorList>
            <person name="Hyun D.-W."/>
            <person name="Bae J.-W."/>
        </authorList>
    </citation>
    <scope>NUCLEOTIDE SEQUENCE [LARGE SCALE GENOMIC DNA]</scope>
    <source>
        <strain evidence="2 3">HDW17A</strain>
    </source>
</reference>
<keyword evidence="1" id="KW-0812">Transmembrane</keyword>
<dbReference type="SUPFAM" id="SSF57884">
    <property type="entry name" value="Ada DNA repair protein, N-terminal domain (N-Ada 10)"/>
    <property type="match status" value="1"/>
</dbReference>
<dbReference type="Gene3D" id="3.40.10.10">
    <property type="entry name" value="DNA Methylphosphotriester Repair Domain"/>
    <property type="match status" value="1"/>
</dbReference>
<dbReference type="RefSeq" id="WP_166006796.1">
    <property type="nucleotide sequence ID" value="NZ_CP049886.1"/>
</dbReference>
<accession>A0A6G8ALC4</accession>
<evidence type="ECO:0000313" key="3">
    <source>
        <dbReference type="Proteomes" id="UP000500890"/>
    </source>
</evidence>
<feature type="transmembrane region" description="Helical" evidence="1">
    <location>
        <begin position="29"/>
        <end position="46"/>
    </location>
</feature>
<sequence>MKTIGFIIMLIFGISGLLVGFSIKNMADLLLVVMCICLFLLGLMMWRKRTFGALTKTSAIIMAIASVLLFSAVLPDANELDSKPHKETAVKDKLTKEKSKEETIEFETEETVEKIEETELTESEETFADEIPQTLPEMVVLVGNANSHVYHAPDCEGVINIKEKNRVYLSSVEEAEKLGMTPAGDCQPAEFN</sequence>
<dbReference type="InterPro" id="IPR035451">
    <property type="entry name" value="Ada-like_dom_sf"/>
</dbReference>
<name>A0A6G8ALC4_9ENTE</name>
<keyword evidence="3" id="KW-1185">Reference proteome</keyword>